<keyword evidence="3" id="KW-0732">Signal</keyword>
<dbReference type="GO" id="GO:0042597">
    <property type="term" value="C:periplasmic space"/>
    <property type="evidence" value="ECO:0007669"/>
    <property type="project" value="UniProtKB-SubCell"/>
</dbReference>
<evidence type="ECO:0000256" key="1">
    <source>
        <dbReference type="ARBA" id="ARBA00004418"/>
    </source>
</evidence>
<evidence type="ECO:0000313" key="5">
    <source>
        <dbReference type="Proteomes" id="UP000190951"/>
    </source>
</evidence>
<dbReference type="PANTHER" id="PTHR30024:SF47">
    <property type="entry name" value="TAURINE-BINDING PERIPLASMIC PROTEIN"/>
    <property type="match status" value="1"/>
</dbReference>
<dbReference type="PANTHER" id="PTHR30024">
    <property type="entry name" value="ALIPHATIC SULFONATES-BINDING PROTEIN-RELATED"/>
    <property type="match status" value="1"/>
</dbReference>
<dbReference type="EMBL" id="CP096983">
    <property type="protein sequence ID" value="URZ10391.1"/>
    <property type="molecule type" value="Genomic_DNA"/>
</dbReference>
<dbReference type="AlphaFoldDB" id="A0A1S8L221"/>
<dbReference type="SUPFAM" id="SSF53850">
    <property type="entry name" value="Periplasmic binding protein-like II"/>
    <property type="match status" value="1"/>
</dbReference>
<evidence type="ECO:0008006" key="6">
    <source>
        <dbReference type="Google" id="ProtNLM"/>
    </source>
</evidence>
<keyword evidence="5" id="KW-1185">Reference proteome</keyword>
<accession>A0A1S8L221</accession>
<evidence type="ECO:0000256" key="3">
    <source>
        <dbReference type="ARBA" id="ARBA00022729"/>
    </source>
</evidence>
<dbReference type="PROSITE" id="PS51257">
    <property type="entry name" value="PROKAR_LIPOPROTEIN"/>
    <property type="match status" value="1"/>
</dbReference>
<dbReference type="STRING" id="84029.CROST_31150"/>
<dbReference type="KEGG" id="crw:CROST_010990"/>
<dbReference type="Pfam" id="PF13379">
    <property type="entry name" value="NMT1_2"/>
    <property type="match status" value="1"/>
</dbReference>
<comment type="subcellular location">
    <subcellularLocation>
        <location evidence="1">Periplasm</location>
    </subcellularLocation>
</comment>
<evidence type="ECO:0000313" key="4">
    <source>
        <dbReference type="EMBL" id="URZ10391.1"/>
    </source>
</evidence>
<dbReference type="RefSeq" id="WP_077832347.1">
    <property type="nucleotide sequence ID" value="NZ_CP096983.1"/>
</dbReference>
<sequence>MRKTCFKFLLLFTLILCITSVGCSKSTDTSLINVKLNEVTRSIFYAPMYVAIKNGYFKQNGINLDLSTGQGADKTMQDVLSKSADIGFCGPEQVIYIYNKHRKDYPIIFAKLTQKDGSFLVGRHKEKSFTWKSLKGKTIIGGRPGGVPEMAFEYALKNNGLKPGKDVNIITNISLSSVGGAFKGGTGDYATLFEPTGSLLEQNKSGYINASVGIASGSLPYTCFFTTKSYMDKNPKVLQGFTNAIYKGQLWMNKHSNKETASLIKSFFPGSDTNVIENSIKNYKSIGAYASDPILKKEEMDRLMTIIQGYDKTIIKTRPPFNTITNETFAKEAVKKVK</sequence>
<comment type="similarity">
    <text evidence="2">Belongs to the bacterial solute-binding protein SsuA/TauA family.</text>
</comment>
<dbReference type="Gene3D" id="3.40.190.10">
    <property type="entry name" value="Periplasmic binding protein-like II"/>
    <property type="match status" value="2"/>
</dbReference>
<proteinExistence type="inferred from homology"/>
<evidence type="ECO:0000256" key="2">
    <source>
        <dbReference type="ARBA" id="ARBA00010742"/>
    </source>
</evidence>
<name>A0A1S8L221_9CLOT</name>
<protein>
    <recommendedName>
        <fullName evidence="6">Nitrate ABC transporter substrate-binding protein</fullName>
    </recommendedName>
</protein>
<gene>
    <name evidence="4" type="ORF">CROST_010990</name>
</gene>
<dbReference type="Proteomes" id="UP000190951">
    <property type="component" value="Chromosome"/>
</dbReference>
<reference evidence="4 5" key="1">
    <citation type="submission" date="2022-04" db="EMBL/GenBank/DDBJ databases">
        <title>Genome sequence of C. roseum typestrain.</title>
        <authorList>
            <person name="Poehlein A."/>
            <person name="Schoch T."/>
            <person name="Duerre P."/>
            <person name="Daniel R."/>
        </authorList>
    </citation>
    <scope>NUCLEOTIDE SEQUENCE [LARGE SCALE GENOMIC DNA]</scope>
    <source>
        <strain evidence="4 5">DSM 7320</strain>
    </source>
</reference>
<organism evidence="4 5">
    <name type="scientific">Clostridium felsineum</name>
    <dbReference type="NCBI Taxonomy" id="36839"/>
    <lineage>
        <taxon>Bacteria</taxon>
        <taxon>Bacillati</taxon>
        <taxon>Bacillota</taxon>
        <taxon>Clostridia</taxon>
        <taxon>Eubacteriales</taxon>
        <taxon>Clostridiaceae</taxon>
        <taxon>Clostridium</taxon>
    </lineage>
</organism>